<dbReference type="RefSeq" id="XP_070458099.1">
    <property type="nucleotide sequence ID" value="XM_070601998.1"/>
</dbReference>
<keyword evidence="5" id="KW-0072">Autophagy</keyword>
<evidence type="ECO:0000256" key="1">
    <source>
        <dbReference type="ARBA" id="ARBA00004370"/>
    </source>
</evidence>
<accession>A0ABM4MZI2</accession>
<evidence type="ECO:0000313" key="6">
    <source>
        <dbReference type="Proteomes" id="UP001652662"/>
    </source>
</evidence>
<dbReference type="InterPro" id="IPR029071">
    <property type="entry name" value="Ubiquitin-like_domsf"/>
</dbReference>
<evidence type="ECO:0000313" key="7">
    <source>
        <dbReference type="RefSeq" id="XP_070458099.1"/>
    </source>
</evidence>
<dbReference type="SUPFAM" id="SSF54236">
    <property type="entry name" value="Ubiquitin-like"/>
    <property type="match status" value="1"/>
</dbReference>
<dbReference type="Pfam" id="PF02991">
    <property type="entry name" value="ATG8"/>
    <property type="match status" value="1"/>
</dbReference>
<evidence type="ECO:0000256" key="2">
    <source>
        <dbReference type="ARBA" id="ARBA00007293"/>
    </source>
</evidence>
<dbReference type="Gene3D" id="3.10.20.90">
    <property type="entry name" value="Phosphatidylinositol 3-kinase Catalytic Subunit, Chain A, domain 1"/>
    <property type="match status" value="1"/>
</dbReference>
<dbReference type="PANTHER" id="PTHR10969">
    <property type="entry name" value="MICROTUBULE-ASSOCIATED PROTEINS 1A/1B LIGHT CHAIN 3-RELATED"/>
    <property type="match status" value="1"/>
</dbReference>
<keyword evidence="6" id="KW-1185">Reference proteome</keyword>
<dbReference type="InterPro" id="IPR004241">
    <property type="entry name" value="Atg8-like"/>
</dbReference>
<reference evidence="7" key="1">
    <citation type="submission" date="2025-08" db="UniProtKB">
        <authorList>
            <consortium name="RefSeq"/>
        </authorList>
    </citation>
    <scope>IDENTIFICATION</scope>
    <source>
        <tissue evidence="7">Blood</tissue>
    </source>
</reference>
<dbReference type="Proteomes" id="UP001652662">
    <property type="component" value="Chromosome 31"/>
</dbReference>
<comment type="subcellular location">
    <subcellularLocation>
        <location evidence="1">Membrane</location>
    </subcellularLocation>
</comment>
<keyword evidence="3" id="KW-0472">Membrane</keyword>
<comment type="similarity">
    <text evidence="2 5">Belongs to the ATG8 family.</text>
</comment>
<name>A0ABM4MZI2_EQUPR</name>
<protein>
    <submittedName>
        <fullName evidence="7">Microtubule-associated proteins 1A/1B light chain 3C</fullName>
    </submittedName>
</protein>
<organism evidence="6 7">
    <name type="scientific">Equus przewalskii</name>
    <name type="common">Przewalski's horse</name>
    <name type="synonym">Equus caballus przewalskii</name>
    <dbReference type="NCBI Taxonomy" id="9798"/>
    <lineage>
        <taxon>Eukaryota</taxon>
        <taxon>Metazoa</taxon>
        <taxon>Chordata</taxon>
        <taxon>Craniata</taxon>
        <taxon>Vertebrata</taxon>
        <taxon>Euteleostomi</taxon>
        <taxon>Mammalia</taxon>
        <taxon>Eutheria</taxon>
        <taxon>Laurasiatheria</taxon>
        <taxon>Perissodactyla</taxon>
        <taxon>Equidae</taxon>
        <taxon>Equus</taxon>
    </lineage>
</organism>
<evidence type="ECO:0000256" key="4">
    <source>
        <dbReference type="ARBA" id="ARBA00023288"/>
    </source>
</evidence>
<dbReference type="GeneID" id="103559026"/>
<keyword evidence="4" id="KW-0449">Lipoprotein</keyword>
<proteinExistence type="inferred from homology"/>
<evidence type="ECO:0000256" key="3">
    <source>
        <dbReference type="ARBA" id="ARBA00023136"/>
    </source>
</evidence>
<evidence type="ECO:0000256" key="5">
    <source>
        <dbReference type="RuleBase" id="RU004384"/>
    </source>
</evidence>
<gene>
    <name evidence="7" type="primary">LOC103559026</name>
</gene>
<sequence>MSMVFALYKRAGTAVEETADSAEKRECQPLRRSCLRHRELKALIQKRVMLTLLKGGGGALPREQFLPALDKTKFLGPQGLTVTQFQGVMRSRMVLGATEAFHLLVNHRSVASVSVTVAEIYRDCKDEDGFVYMTCTSQEVFGGLGSAAASWGQTLPSSPARVDTVL</sequence>